<dbReference type="Pfam" id="PF13288">
    <property type="entry name" value="DXPR_C"/>
    <property type="match status" value="1"/>
</dbReference>
<dbReference type="Gene3D" id="1.10.1740.10">
    <property type="match status" value="1"/>
</dbReference>
<feature type="domain" description="DXP reductoisomerase C-terminal" evidence="1">
    <location>
        <begin position="1"/>
        <end position="60"/>
    </location>
</feature>
<protein>
    <recommendedName>
        <fullName evidence="1">DXP reductoisomerase C-terminal domain-containing protein</fullName>
    </recommendedName>
</protein>
<dbReference type="GO" id="GO:0030604">
    <property type="term" value="F:1-deoxy-D-xylulose-5-phosphate reductoisomerase activity"/>
    <property type="evidence" value="ECO:0007669"/>
    <property type="project" value="InterPro"/>
</dbReference>
<dbReference type="AlphaFoldDB" id="A0A381X4M5"/>
<organism evidence="2">
    <name type="scientific">marine metagenome</name>
    <dbReference type="NCBI Taxonomy" id="408172"/>
    <lineage>
        <taxon>unclassified sequences</taxon>
        <taxon>metagenomes</taxon>
        <taxon>ecological metagenomes</taxon>
    </lineage>
</organism>
<dbReference type="InterPro" id="IPR003821">
    <property type="entry name" value="DXP_reductoisomerase"/>
</dbReference>
<feature type="non-terminal residue" evidence="2">
    <location>
        <position position="1"/>
    </location>
</feature>
<dbReference type="PANTHER" id="PTHR30525:SF0">
    <property type="entry name" value="1-DEOXY-D-XYLULOSE 5-PHOSPHATE REDUCTOISOMERASE, CHLOROPLASTIC"/>
    <property type="match status" value="1"/>
</dbReference>
<sequence length="71" mass="7905">GKTYPVVLCASDEIAVSLFLNKKLRFTDIPKVVEMSLEAHAPSDGTDLEEILEVDMLARSKALEIAKRFIQ</sequence>
<reference evidence="2" key="1">
    <citation type="submission" date="2018-05" db="EMBL/GenBank/DDBJ databases">
        <authorList>
            <person name="Lanie J.A."/>
            <person name="Ng W.-L."/>
            <person name="Kazmierczak K.M."/>
            <person name="Andrzejewski T.M."/>
            <person name="Davidsen T.M."/>
            <person name="Wayne K.J."/>
            <person name="Tettelin H."/>
            <person name="Glass J.I."/>
            <person name="Rusch D."/>
            <person name="Podicherti R."/>
            <person name="Tsui H.-C.T."/>
            <person name="Winkler M.E."/>
        </authorList>
    </citation>
    <scope>NUCLEOTIDE SEQUENCE</scope>
</reference>
<accession>A0A381X4M5</accession>
<gene>
    <name evidence="2" type="ORF">METZ01_LOCUS112011</name>
</gene>
<dbReference type="GO" id="GO:0070402">
    <property type="term" value="F:NADPH binding"/>
    <property type="evidence" value="ECO:0007669"/>
    <property type="project" value="TreeGrafter"/>
</dbReference>
<evidence type="ECO:0000259" key="1">
    <source>
        <dbReference type="Pfam" id="PF13288"/>
    </source>
</evidence>
<proteinExistence type="predicted"/>
<dbReference type="InterPro" id="IPR026877">
    <property type="entry name" value="DXPR_C"/>
</dbReference>
<dbReference type="InterPro" id="IPR036169">
    <property type="entry name" value="DXPR_C_sf"/>
</dbReference>
<dbReference type="GO" id="GO:0051484">
    <property type="term" value="P:isopentenyl diphosphate biosynthetic process, methylerythritol 4-phosphate pathway involved in terpenoid biosynthetic process"/>
    <property type="evidence" value="ECO:0007669"/>
    <property type="project" value="TreeGrafter"/>
</dbReference>
<name>A0A381X4M5_9ZZZZ</name>
<dbReference type="PANTHER" id="PTHR30525">
    <property type="entry name" value="1-DEOXY-D-XYLULOSE 5-PHOSPHATE REDUCTOISOMERASE"/>
    <property type="match status" value="1"/>
</dbReference>
<evidence type="ECO:0000313" key="2">
    <source>
        <dbReference type="EMBL" id="SVA59157.1"/>
    </source>
</evidence>
<dbReference type="SUPFAM" id="SSF69055">
    <property type="entry name" value="1-deoxy-D-xylulose-5-phosphate reductoisomerase, C-terminal domain"/>
    <property type="match status" value="1"/>
</dbReference>
<dbReference type="GO" id="GO:0030145">
    <property type="term" value="F:manganese ion binding"/>
    <property type="evidence" value="ECO:0007669"/>
    <property type="project" value="TreeGrafter"/>
</dbReference>
<dbReference type="EMBL" id="UINC01013743">
    <property type="protein sequence ID" value="SVA59157.1"/>
    <property type="molecule type" value="Genomic_DNA"/>
</dbReference>